<dbReference type="Gene3D" id="1.20.5.100">
    <property type="entry name" value="Cytochrome c1, transmembrane anchor, C-terminal"/>
    <property type="match status" value="1"/>
</dbReference>
<evidence type="ECO:0000256" key="1">
    <source>
        <dbReference type="ARBA" id="ARBA00004479"/>
    </source>
</evidence>
<dbReference type="InterPro" id="IPR013111">
    <property type="entry name" value="EGF_extracell"/>
</dbReference>
<feature type="disulfide bond" evidence="13">
    <location>
        <begin position="29"/>
        <end position="40"/>
    </location>
</feature>
<dbReference type="PROSITE" id="PS00243">
    <property type="entry name" value="I_EGF_1"/>
    <property type="match status" value="1"/>
</dbReference>
<feature type="disulfide bond" evidence="13">
    <location>
        <begin position="32"/>
        <end position="66"/>
    </location>
</feature>
<feature type="disulfide bond" evidence="13">
    <location>
        <begin position="571"/>
        <end position="576"/>
    </location>
</feature>
<evidence type="ECO:0000256" key="8">
    <source>
        <dbReference type="ARBA" id="ARBA00022989"/>
    </source>
</evidence>
<feature type="disulfide bond" evidence="13">
    <location>
        <begin position="493"/>
        <end position="498"/>
    </location>
</feature>
<evidence type="ECO:0000256" key="15">
    <source>
        <dbReference type="SAM" id="Phobius"/>
    </source>
</evidence>
<dbReference type="FunFam" id="2.10.25.10:FF:000075">
    <property type="entry name" value="Integrin beta"/>
    <property type="match status" value="1"/>
</dbReference>
<comment type="caution">
    <text evidence="19">The sequence shown here is derived from an EMBL/GenBank/DDBJ whole genome shotgun (WGS) entry which is preliminary data.</text>
</comment>
<evidence type="ECO:0000256" key="10">
    <source>
        <dbReference type="ARBA" id="ARBA00023136"/>
    </source>
</evidence>
<name>A0AAV1JKK4_9NEOP</name>
<evidence type="ECO:0000313" key="20">
    <source>
        <dbReference type="Proteomes" id="UP001497472"/>
    </source>
</evidence>
<feature type="domain" description="Integrin beta subunit VWA" evidence="17">
    <location>
        <begin position="28"/>
        <end position="427"/>
    </location>
</feature>
<feature type="disulfide bond" evidence="13">
    <location>
        <begin position="448"/>
        <end position="487"/>
    </location>
</feature>
<gene>
    <name evidence="19" type="ORF">LNINA_LOCUS8947</name>
</gene>
<keyword evidence="4 14" id="KW-0812">Transmembrane</keyword>
<feature type="disulfide bond" evidence="13">
    <location>
        <begin position="549"/>
        <end position="556"/>
    </location>
</feature>
<dbReference type="Gene3D" id="3.40.50.410">
    <property type="entry name" value="von Willebrand factor, type A domain"/>
    <property type="match status" value="1"/>
</dbReference>
<organism evidence="19 20">
    <name type="scientific">Leptosia nina</name>
    <dbReference type="NCBI Taxonomy" id="320188"/>
    <lineage>
        <taxon>Eukaryota</taxon>
        <taxon>Metazoa</taxon>
        <taxon>Ecdysozoa</taxon>
        <taxon>Arthropoda</taxon>
        <taxon>Hexapoda</taxon>
        <taxon>Insecta</taxon>
        <taxon>Pterygota</taxon>
        <taxon>Neoptera</taxon>
        <taxon>Endopterygota</taxon>
        <taxon>Lepidoptera</taxon>
        <taxon>Glossata</taxon>
        <taxon>Ditrysia</taxon>
        <taxon>Papilionoidea</taxon>
        <taxon>Pieridae</taxon>
        <taxon>Pierinae</taxon>
        <taxon>Leptosia</taxon>
    </lineage>
</organism>
<evidence type="ECO:0000256" key="3">
    <source>
        <dbReference type="ARBA" id="ARBA00022536"/>
    </source>
</evidence>
<keyword evidence="9 14" id="KW-0401">Integrin</keyword>
<dbReference type="Gene3D" id="2.60.40.1510">
    <property type="entry name" value="ntegrin, alpha v. Chain A, domain 3"/>
    <property type="match status" value="1"/>
</dbReference>
<feature type="disulfide bond" evidence="13">
    <location>
        <begin position="578"/>
        <end position="593"/>
    </location>
</feature>
<dbReference type="PRINTS" id="PR01186">
    <property type="entry name" value="INTEGRINB"/>
</dbReference>
<reference evidence="19 20" key="1">
    <citation type="submission" date="2023-11" db="EMBL/GenBank/DDBJ databases">
        <authorList>
            <person name="Okamura Y."/>
        </authorList>
    </citation>
    <scope>NUCLEOTIDE SEQUENCE [LARGE SCALE GENOMIC DNA]</scope>
</reference>
<evidence type="ECO:0000256" key="13">
    <source>
        <dbReference type="PIRSR" id="PIRSR002512-1"/>
    </source>
</evidence>
<comment type="similarity">
    <text evidence="2 14">Belongs to the integrin beta chain family.</text>
</comment>
<evidence type="ECO:0000256" key="11">
    <source>
        <dbReference type="ARBA" id="ARBA00023157"/>
    </source>
</evidence>
<dbReference type="GO" id="GO:0007160">
    <property type="term" value="P:cell-matrix adhesion"/>
    <property type="evidence" value="ECO:0007669"/>
    <property type="project" value="TreeGrafter"/>
</dbReference>
<dbReference type="PANTHER" id="PTHR10082">
    <property type="entry name" value="INTEGRIN BETA SUBUNIT"/>
    <property type="match status" value="1"/>
</dbReference>
<keyword evidence="12" id="KW-0325">Glycoprotein</keyword>
<dbReference type="GO" id="GO:0016477">
    <property type="term" value="P:cell migration"/>
    <property type="evidence" value="ECO:0007669"/>
    <property type="project" value="TreeGrafter"/>
</dbReference>
<feature type="disulfide bond" evidence="13">
    <location>
        <begin position="495"/>
        <end position="525"/>
    </location>
</feature>
<evidence type="ECO:0000256" key="16">
    <source>
        <dbReference type="SAM" id="SignalP"/>
    </source>
</evidence>
<keyword evidence="10 15" id="KW-0472">Membrane</keyword>
<comment type="subcellular location">
    <subcellularLocation>
        <location evidence="14">Cell membrane</location>
        <topology evidence="14">Single-pass type I membrane protein</topology>
    </subcellularLocation>
    <subcellularLocation>
        <location evidence="1">Membrane</location>
        <topology evidence="1">Single-pass type I membrane protein</topology>
    </subcellularLocation>
</comment>
<dbReference type="SUPFAM" id="SSF53300">
    <property type="entry name" value="vWA-like"/>
    <property type="match status" value="1"/>
</dbReference>
<dbReference type="PIRSF" id="PIRSF002512">
    <property type="entry name" value="Integrin_B"/>
    <property type="match status" value="1"/>
</dbReference>
<evidence type="ECO:0000256" key="2">
    <source>
        <dbReference type="ARBA" id="ARBA00007449"/>
    </source>
</evidence>
<dbReference type="Gene3D" id="2.10.25.10">
    <property type="entry name" value="Laminin"/>
    <property type="match status" value="3"/>
</dbReference>
<protein>
    <recommendedName>
        <fullName evidence="14">Integrin beta</fullName>
    </recommendedName>
</protein>
<dbReference type="PANTHER" id="PTHR10082:SF60">
    <property type="entry name" value="INTEGRIN BETA-PS"/>
    <property type="match status" value="1"/>
</dbReference>
<evidence type="ECO:0000256" key="14">
    <source>
        <dbReference type="RuleBase" id="RU000633"/>
    </source>
</evidence>
<feature type="signal peptide" evidence="16">
    <location>
        <begin position="1"/>
        <end position="19"/>
    </location>
</feature>
<feature type="domain" description="Integrin beta subunit cytoplasmic" evidence="18">
    <location>
        <begin position="716"/>
        <end position="761"/>
    </location>
</feature>
<dbReference type="GO" id="GO:0098609">
    <property type="term" value="P:cell-cell adhesion"/>
    <property type="evidence" value="ECO:0007669"/>
    <property type="project" value="TreeGrafter"/>
</dbReference>
<sequence length="765" mass="85738">MKFAFVLLLIFLKKPLIFSESNCKDFETCSGCIGYAYDKCVWCPANYHSGRRCQPLKHATTDEAWCNETFYNPPHHDYKVTQNYDFNAGSNGEKIYQFKPQVAQIKARPGASIPIEMSYKPAKDYPLDVYYLMDFSFTMSKHAATLVKQAVEIYEELTKLTNNVRLGAGSFVEKPAMPFVDVRHQKSFSFKNHLSLTNNVTLFNKSIGSPDGSNYDEPEAALDALMQVMVCKDEIGWRKNARRIIVLSTDATYHSAGDGKFVGAIKPNDMKCHLEDNIYSMALTYDYPSVGQIVKVATENNFKIIFAVDVRVKRAYEALEKKIVGAKYVPLNGNNMVNMIKNEYLELVRSVKIDAVVPPGMQLTSLEPDCTKADNCYIKHEQSLDVKGVLKITSCPLSEENVKYTMEIGPVSLDEKLKIEVEVCCHCDCEAKGEVNSPMCSGAGTFQCGVCKCNKDRYGSTCNCIGAETNSVNFDKCKANKDDASYCSGRGICRCGKCEECKQGFSGDFCQFDDNSCPRPGGLLCAGHGKCQYGKCECDANWIGNDCRCPNDEQSCMAPISNEVCSGRGKCNCGECICERTNATDEICSGRFCDDCEELTQKRCKELEDYALCNFNFNKTYCDEEYEQATTGVTFLNKTEMNDPVHKYKAKWCEKYVDDDRSLKFLYYYPPASINTLEVVIQNELNERGKADVWVAVGSAIGGVLLIGLLMVIGWKVLIDLHDKREYAKFEKESAAAGFDVCNPLYRTPDVRFTNPAYSQGEMLM</sequence>
<dbReference type="Pfam" id="PF07974">
    <property type="entry name" value="EGF_2"/>
    <property type="match status" value="1"/>
</dbReference>
<dbReference type="GO" id="GO:0005178">
    <property type="term" value="F:integrin binding"/>
    <property type="evidence" value="ECO:0007669"/>
    <property type="project" value="TreeGrafter"/>
</dbReference>
<dbReference type="FunFam" id="2.10.25.10:FF:000036">
    <property type="entry name" value="Integrin beta"/>
    <property type="match status" value="1"/>
</dbReference>
<dbReference type="GO" id="GO:0033627">
    <property type="term" value="P:cell adhesion mediated by integrin"/>
    <property type="evidence" value="ECO:0007669"/>
    <property type="project" value="TreeGrafter"/>
</dbReference>
<evidence type="ECO:0000256" key="12">
    <source>
        <dbReference type="ARBA" id="ARBA00023180"/>
    </source>
</evidence>
<keyword evidence="6" id="KW-0677">Repeat</keyword>
<keyword evidence="3" id="KW-0245">EGF-like domain</keyword>
<keyword evidence="11 13" id="KW-1015">Disulfide bond</keyword>
<accession>A0AAV1JKK4</accession>
<feature type="disulfide bond" evidence="13">
    <location>
        <begin position="425"/>
        <end position="429"/>
    </location>
</feature>
<feature type="disulfide bond" evidence="13">
    <location>
        <begin position="453"/>
        <end position="462"/>
    </location>
</feature>
<keyword evidence="20" id="KW-1185">Reference proteome</keyword>
<feature type="disulfide bond" evidence="13">
    <location>
        <begin position="370"/>
        <end position="376"/>
    </location>
</feature>
<dbReference type="GO" id="GO:0007229">
    <property type="term" value="P:integrin-mediated signaling pathway"/>
    <property type="evidence" value="ECO:0007669"/>
    <property type="project" value="UniProtKB-KW"/>
</dbReference>
<keyword evidence="5 16" id="KW-0732">Signal</keyword>
<evidence type="ECO:0000256" key="6">
    <source>
        <dbReference type="ARBA" id="ARBA00022737"/>
    </source>
</evidence>
<dbReference type="Pfam" id="PF18372">
    <property type="entry name" value="I-EGF_1"/>
    <property type="match status" value="1"/>
</dbReference>
<evidence type="ECO:0000256" key="7">
    <source>
        <dbReference type="ARBA" id="ARBA00022889"/>
    </source>
</evidence>
<feature type="disulfide bond" evidence="13">
    <location>
        <begin position="501"/>
        <end position="510"/>
    </location>
</feature>
<dbReference type="InterPro" id="IPR002369">
    <property type="entry name" value="Integrin_bsu_VWA"/>
</dbReference>
<feature type="disulfide bond" evidence="13">
    <location>
        <begin position="531"/>
        <end position="536"/>
    </location>
</feature>
<feature type="disulfide bond" evidence="13">
    <location>
        <begin position="395"/>
        <end position="653"/>
    </location>
</feature>
<feature type="disulfide bond" evidence="13">
    <location>
        <begin position="604"/>
        <end position="613"/>
    </location>
</feature>
<dbReference type="Pfam" id="PF00362">
    <property type="entry name" value="Integrin_beta"/>
    <property type="match status" value="1"/>
</dbReference>
<dbReference type="InterPro" id="IPR057243">
    <property type="entry name" value="Integrin_I-EGF_CS"/>
</dbReference>
<dbReference type="InterPro" id="IPR014836">
    <property type="entry name" value="Integrin_bsu_cyt_dom"/>
</dbReference>
<evidence type="ECO:0000259" key="17">
    <source>
        <dbReference type="SMART" id="SM00187"/>
    </source>
</evidence>
<keyword evidence="7 14" id="KW-0130">Cell adhesion</keyword>
<dbReference type="GO" id="GO:0008305">
    <property type="term" value="C:integrin complex"/>
    <property type="evidence" value="ECO:0007669"/>
    <property type="project" value="TreeGrafter"/>
</dbReference>
<evidence type="ECO:0000259" key="18">
    <source>
        <dbReference type="SMART" id="SM01241"/>
    </source>
</evidence>
<evidence type="ECO:0000256" key="4">
    <source>
        <dbReference type="ARBA" id="ARBA00022692"/>
    </source>
</evidence>
<feature type="chain" id="PRO_5044021625" description="Integrin beta" evidence="16">
    <location>
        <begin position="20"/>
        <end position="765"/>
    </location>
</feature>
<feature type="disulfide bond" evidence="13">
    <location>
        <begin position="231"/>
        <end position="272"/>
    </location>
</feature>
<dbReference type="SUPFAM" id="SSF57196">
    <property type="entry name" value="EGF/Laminin"/>
    <property type="match status" value="1"/>
</dbReference>
<dbReference type="EMBL" id="CAVLEF010000040">
    <property type="protein sequence ID" value="CAK1549665.1"/>
    <property type="molecule type" value="Genomic_DNA"/>
</dbReference>
<dbReference type="SMART" id="SM01241">
    <property type="entry name" value="Integrin_b_cyt"/>
    <property type="match status" value="1"/>
</dbReference>
<evidence type="ECO:0000313" key="19">
    <source>
        <dbReference type="EMBL" id="CAK1549665.1"/>
    </source>
</evidence>
<dbReference type="AlphaFoldDB" id="A0AAV1JKK4"/>
<dbReference type="GO" id="GO:0005925">
    <property type="term" value="C:focal adhesion"/>
    <property type="evidence" value="ECO:0007669"/>
    <property type="project" value="TreeGrafter"/>
</dbReference>
<feature type="disulfide bond" evidence="13">
    <location>
        <begin position="538"/>
        <end position="547"/>
    </location>
</feature>
<proteinExistence type="inferred from homology"/>
<feature type="transmembrane region" description="Helical" evidence="15">
    <location>
        <begin position="693"/>
        <end position="715"/>
    </location>
</feature>
<evidence type="ECO:0000256" key="5">
    <source>
        <dbReference type="ARBA" id="ARBA00022729"/>
    </source>
</evidence>
<dbReference type="InterPro" id="IPR015812">
    <property type="entry name" value="Integrin_bsu"/>
</dbReference>
<keyword evidence="8 15" id="KW-1133">Transmembrane helix</keyword>
<dbReference type="InterPro" id="IPR040622">
    <property type="entry name" value="EGF_integrin_1"/>
</dbReference>
<dbReference type="InterPro" id="IPR036465">
    <property type="entry name" value="vWFA_dom_sf"/>
</dbReference>
<dbReference type="Pfam" id="PF08725">
    <property type="entry name" value="Integrin_b_cyt"/>
    <property type="match status" value="1"/>
</dbReference>
<dbReference type="Proteomes" id="UP001497472">
    <property type="component" value="Unassembled WGS sequence"/>
</dbReference>
<dbReference type="GO" id="GO:0009986">
    <property type="term" value="C:cell surface"/>
    <property type="evidence" value="ECO:0007669"/>
    <property type="project" value="TreeGrafter"/>
</dbReference>
<evidence type="ECO:0000256" key="9">
    <source>
        <dbReference type="ARBA" id="ARBA00023037"/>
    </source>
</evidence>
<dbReference type="Pfam" id="PF23105">
    <property type="entry name" value="EGF_integrin"/>
    <property type="match status" value="1"/>
</dbReference>
<dbReference type="InterPro" id="IPR057073">
    <property type="entry name" value="EGF_integrin_2"/>
</dbReference>
<feature type="disulfide bond" evidence="13">
    <location>
        <begin position="43"/>
        <end position="53"/>
    </location>
</feature>
<dbReference type="SMART" id="SM00187">
    <property type="entry name" value="INB"/>
    <property type="match status" value="1"/>
</dbReference>